<reference evidence="1" key="1">
    <citation type="submission" date="2020-04" db="EMBL/GenBank/DDBJ databases">
        <authorList>
            <person name="Chiriac C."/>
            <person name="Salcher M."/>
            <person name="Ghai R."/>
            <person name="Kavagutti S V."/>
        </authorList>
    </citation>
    <scope>NUCLEOTIDE SEQUENCE</scope>
</reference>
<name>A0A6J5KKH3_9CAUD</name>
<protein>
    <submittedName>
        <fullName evidence="1">Uncharacterized protein</fullName>
    </submittedName>
</protein>
<evidence type="ECO:0000313" key="1">
    <source>
        <dbReference type="EMBL" id="CAB4121457.1"/>
    </source>
</evidence>
<sequence>MTTDCKDCQLAEIHGIRGIYTLKCKGCKLRLLLDESCKIIREVLAQGMKKWGELPEYKVEPNCGCKFACERRQSMRVVQTDNRYRA</sequence>
<accession>A0A6J5KKH3</accession>
<organism evidence="1">
    <name type="scientific">uncultured Caudovirales phage</name>
    <dbReference type="NCBI Taxonomy" id="2100421"/>
    <lineage>
        <taxon>Viruses</taxon>
        <taxon>Duplodnaviria</taxon>
        <taxon>Heunggongvirae</taxon>
        <taxon>Uroviricota</taxon>
        <taxon>Caudoviricetes</taxon>
        <taxon>Peduoviridae</taxon>
        <taxon>Maltschvirus</taxon>
        <taxon>Maltschvirus maltsch</taxon>
    </lineage>
</organism>
<gene>
    <name evidence="1" type="ORF">UFOVP11_40</name>
</gene>
<dbReference type="EMBL" id="LR796147">
    <property type="protein sequence ID" value="CAB4121457.1"/>
    <property type="molecule type" value="Genomic_DNA"/>
</dbReference>
<proteinExistence type="predicted"/>